<reference evidence="1 2" key="1">
    <citation type="submission" date="2024-05" db="EMBL/GenBank/DDBJ databases">
        <title>A draft genome resource for the thread blight pathogen Marasmius tenuissimus strain MS-2.</title>
        <authorList>
            <person name="Yulfo-Soto G.E."/>
            <person name="Baruah I.K."/>
            <person name="Amoako-Attah I."/>
            <person name="Bukari Y."/>
            <person name="Meinhardt L.W."/>
            <person name="Bailey B.A."/>
            <person name="Cohen S.P."/>
        </authorList>
    </citation>
    <scope>NUCLEOTIDE SEQUENCE [LARGE SCALE GENOMIC DNA]</scope>
    <source>
        <strain evidence="1 2">MS-2</strain>
    </source>
</reference>
<accession>A0ABR2ZW95</accession>
<name>A0ABR2ZW95_9AGAR</name>
<gene>
    <name evidence="1" type="ORF">AAF712_007683</name>
</gene>
<evidence type="ECO:0000313" key="2">
    <source>
        <dbReference type="Proteomes" id="UP001437256"/>
    </source>
</evidence>
<evidence type="ECO:0000313" key="1">
    <source>
        <dbReference type="EMBL" id="KAL0065339.1"/>
    </source>
</evidence>
<dbReference type="Proteomes" id="UP001437256">
    <property type="component" value="Unassembled WGS sequence"/>
</dbReference>
<sequence>MVVTARDEQHVGKFVRRIFYFYNQTKSDNSRWFIVGVVDHTGQEDCLTGELLELPPTDLEIVEESKDDWDAGNALFESIRYAAKVGKLEVRRPGEGDLGSLRTACSSGLAL</sequence>
<comment type="caution">
    <text evidence="1">The sequence shown here is derived from an EMBL/GenBank/DDBJ whole genome shotgun (WGS) entry which is preliminary data.</text>
</comment>
<keyword evidence="2" id="KW-1185">Reference proteome</keyword>
<protein>
    <submittedName>
        <fullName evidence="1">Uncharacterized protein</fullName>
    </submittedName>
</protein>
<organism evidence="1 2">
    <name type="scientific">Marasmius tenuissimus</name>
    <dbReference type="NCBI Taxonomy" id="585030"/>
    <lineage>
        <taxon>Eukaryota</taxon>
        <taxon>Fungi</taxon>
        <taxon>Dikarya</taxon>
        <taxon>Basidiomycota</taxon>
        <taxon>Agaricomycotina</taxon>
        <taxon>Agaricomycetes</taxon>
        <taxon>Agaricomycetidae</taxon>
        <taxon>Agaricales</taxon>
        <taxon>Marasmiineae</taxon>
        <taxon>Marasmiaceae</taxon>
        <taxon>Marasmius</taxon>
    </lineage>
</organism>
<dbReference type="EMBL" id="JBBXMP010000049">
    <property type="protein sequence ID" value="KAL0065339.1"/>
    <property type="molecule type" value="Genomic_DNA"/>
</dbReference>
<proteinExistence type="predicted"/>